<dbReference type="PROSITE" id="PS00130">
    <property type="entry name" value="U_DNA_GLYCOSYLASE"/>
    <property type="match status" value="1"/>
</dbReference>
<dbReference type="EC" id="3.2.2.27" evidence="4 9"/>
<evidence type="ECO:0000256" key="9">
    <source>
        <dbReference type="HAMAP-Rule" id="MF_00148"/>
    </source>
</evidence>
<comment type="function">
    <text evidence="2 9 11">Excises uracil residues from the DNA which can arise as a result of misincorporation of dUMP residues by DNA polymerase or due to deamination of cytosine.</text>
</comment>
<comment type="caution">
    <text evidence="13">The sequence shown here is derived from an EMBL/GenBank/DDBJ whole genome shotgun (WGS) entry which is preliminary data.</text>
</comment>
<comment type="similarity">
    <text evidence="3 9 11">Belongs to the uracil-DNA glycosylase (UDG) superfamily. UNG family.</text>
</comment>
<comment type="catalytic activity">
    <reaction evidence="1 9 11">
        <text>Hydrolyzes single-stranded DNA or mismatched double-stranded DNA and polynucleotides, releasing free uracil.</text>
        <dbReference type="EC" id="3.2.2.27"/>
    </reaction>
</comment>
<gene>
    <name evidence="9 13" type="primary">ung</name>
    <name evidence="13" type="ORF">NMK71_05705</name>
</gene>
<dbReference type="InterPro" id="IPR018085">
    <property type="entry name" value="Ura-DNA_Glyclase_AS"/>
</dbReference>
<dbReference type="InterPro" id="IPR036895">
    <property type="entry name" value="Uracil-DNA_glycosylase-like_sf"/>
</dbReference>
<keyword evidence="9" id="KW-0963">Cytoplasm</keyword>
<sequence>MEKQLSENWLNLLKSEIESDYFKQLKGFLEEEYQTKTIYPPYHQLFNAFNLEPQDIRVVILGQDPYHGEGQAHGYSFSVPEGIKIPKSLQNIYKELNSDLNTNQPNHGNLEHWVEQGVFLLNAALSVEEAKPLSHQNKGWLEFTDKVISIVSENCENVIFMLWGKFAQSKSALIDENKHLILTAPHPSPLSAYRGFFGCGHFSKANAYLEQNQKKPILW</sequence>
<organism evidence="13 14">
    <name type="scientific">Profundicola chukchiensis</name>
    <dbReference type="NCBI Taxonomy" id="2961959"/>
    <lineage>
        <taxon>Bacteria</taxon>
        <taxon>Pseudomonadati</taxon>
        <taxon>Bacteroidota</taxon>
        <taxon>Flavobacteriia</taxon>
        <taxon>Flavobacteriales</taxon>
        <taxon>Weeksellaceae</taxon>
        <taxon>Profundicola</taxon>
    </lineage>
</organism>
<dbReference type="Pfam" id="PF03167">
    <property type="entry name" value="UDG"/>
    <property type="match status" value="1"/>
</dbReference>
<dbReference type="GO" id="GO:0005737">
    <property type="term" value="C:cytoplasm"/>
    <property type="evidence" value="ECO:0007669"/>
    <property type="project" value="UniProtKB-SubCell"/>
</dbReference>
<dbReference type="SMART" id="SM00986">
    <property type="entry name" value="UDG"/>
    <property type="match status" value="1"/>
</dbReference>
<proteinExistence type="inferred from homology"/>
<dbReference type="SUPFAM" id="SSF52141">
    <property type="entry name" value="Uracil-DNA glycosylase-like"/>
    <property type="match status" value="1"/>
</dbReference>
<evidence type="ECO:0000256" key="11">
    <source>
        <dbReference type="RuleBase" id="RU003780"/>
    </source>
</evidence>
<dbReference type="RefSeq" id="WP_304420437.1">
    <property type="nucleotide sequence ID" value="NZ_JANCMU010000002.1"/>
</dbReference>
<dbReference type="NCBIfam" id="NF003588">
    <property type="entry name" value="PRK05254.1-1"/>
    <property type="match status" value="1"/>
</dbReference>
<accession>A0A9X4MZM3</accession>
<dbReference type="InterPro" id="IPR005122">
    <property type="entry name" value="Uracil-DNA_glycosylase-like"/>
</dbReference>
<comment type="subcellular location">
    <subcellularLocation>
        <location evidence="9">Cytoplasm</location>
    </subcellularLocation>
</comment>
<dbReference type="AlphaFoldDB" id="A0A9X4MZM3"/>
<keyword evidence="7 9" id="KW-0378">Hydrolase</keyword>
<evidence type="ECO:0000256" key="7">
    <source>
        <dbReference type="ARBA" id="ARBA00022801"/>
    </source>
</evidence>
<dbReference type="SMART" id="SM00987">
    <property type="entry name" value="UreE_C"/>
    <property type="match status" value="1"/>
</dbReference>
<dbReference type="NCBIfam" id="NF003589">
    <property type="entry name" value="PRK05254.1-2"/>
    <property type="match status" value="1"/>
</dbReference>
<dbReference type="PANTHER" id="PTHR11264:SF0">
    <property type="entry name" value="URACIL-DNA GLYCOSYLASE"/>
    <property type="match status" value="1"/>
</dbReference>
<keyword evidence="14" id="KW-1185">Reference proteome</keyword>
<dbReference type="InterPro" id="IPR002043">
    <property type="entry name" value="UDG_fam1"/>
</dbReference>
<dbReference type="FunFam" id="3.40.470.10:FF:000001">
    <property type="entry name" value="Uracil-DNA glycosylase"/>
    <property type="match status" value="1"/>
</dbReference>
<dbReference type="PANTHER" id="PTHR11264">
    <property type="entry name" value="URACIL-DNA GLYCOSYLASE"/>
    <property type="match status" value="1"/>
</dbReference>
<dbReference type="NCBIfam" id="TIGR00628">
    <property type="entry name" value="ung"/>
    <property type="match status" value="1"/>
</dbReference>
<dbReference type="Proteomes" id="UP001152599">
    <property type="component" value="Unassembled WGS sequence"/>
</dbReference>
<dbReference type="NCBIfam" id="NF003591">
    <property type="entry name" value="PRK05254.1-4"/>
    <property type="match status" value="1"/>
</dbReference>
<evidence type="ECO:0000256" key="4">
    <source>
        <dbReference type="ARBA" id="ARBA00012030"/>
    </source>
</evidence>
<evidence type="ECO:0000313" key="13">
    <source>
        <dbReference type="EMBL" id="MDG4945902.1"/>
    </source>
</evidence>
<name>A0A9X4MZM3_9FLAO</name>
<evidence type="ECO:0000256" key="10">
    <source>
        <dbReference type="PROSITE-ProRule" id="PRU10072"/>
    </source>
</evidence>
<dbReference type="GO" id="GO:0097510">
    <property type="term" value="P:base-excision repair, AP site formation via deaminated base removal"/>
    <property type="evidence" value="ECO:0007669"/>
    <property type="project" value="TreeGrafter"/>
</dbReference>
<dbReference type="GO" id="GO:0004844">
    <property type="term" value="F:uracil DNA N-glycosylase activity"/>
    <property type="evidence" value="ECO:0007669"/>
    <property type="project" value="UniProtKB-UniRule"/>
</dbReference>
<protein>
    <recommendedName>
        <fullName evidence="5 9">Uracil-DNA glycosylase</fullName>
        <shortName evidence="9">UDG</shortName>
        <ecNumber evidence="4 9">3.2.2.27</ecNumber>
    </recommendedName>
</protein>
<dbReference type="NCBIfam" id="NF003592">
    <property type="entry name" value="PRK05254.1-5"/>
    <property type="match status" value="1"/>
</dbReference>
<feature type="active site" description="Proton acceptor" evidence="9 10">
    <location>
        <position position="64"/>
    </location>
</feature>
<keyword evidence="8 9" id="KW-0234">DNA repair</keyword>
<feature type="domain" description="Uracil-DNA glycosylase-like" evidence="12">
    <location>
        <begin position="49"/>
        <end position="209"/>
    </location>
</feature>
<dbReference type="Gene3D" id="3.40.470.10">
    <property type="entry name" value="Uracil-DNA glycosylase-like domain"/>
    <property type="match status" value="1"/>
</dbReference>
<evidence type="ECO:0000256" key="3">
    <source>
        <dbReference type="ARBA" id="ARBA00008184"/>
    </source>
</evidence>
<evidence type="ECO:0000256" key="1">
    <source>
        <dbReference type="ARBA" id="ARBA00001400"/>
    </source>
</evidence>
<dbReference type="HAMAP" id="MF_00148">
    <property type="entry name" value="UDG"/>
    <property type="match status" value="1"/>
</dbReference>
<evidence type="ECO:0000256" key="8">
    <source>
        <dbReference type="ARBA" id="ARBA00023204"/>
    </source>
</evidence>
<reference evidence="13" key="1">
    <citation type="submission" date="2022-07" db="EMBL/GenBank/DDBJ databases">
        <title>Description and genome-wide analysis of Profundicola chukchiensis gen. nov., sp. nov., marine bacteria isolated from bottom sediments of the Chukchi Sea.</title>
        <authorList>
            <person name="Romanenko L."/>
            <person name="Otstavnykh N."/>
            <person name="Kurilenko V."/>
            <person name="Eremeev V."/>
            <person name="Velansky P."/>
            <person name="Mikhailov V."/>
            <person name="Isaeva M."/>
        </authorList>
    </citation>
    <scope>NUCLEOTIDE SEQUENCE</scope>
    <source>
        <strain evidence="13">KMM 9713</strain>
    </source>
</reference>
<evidence type="ECO:0000259" key="12">
    <source>
        <dbReference type="SMART" id="SM00986"/>
    </source>
</evidence>
<dbReference type="EMBL" id="JANCMU010000002">
    <property type="protein sequence ID" value="MDG4945902.1"/>
    <property type="molecule type" value="Genomic_DNA"/>
</dbReference>
<keyword evidence="13" id="KW-0326">Glycosidase</keyword>
<evidence type="ECO:0000313" key="14">
    <source>
        <dbReference type="Proteomes" id="UP001152599"/>
    </source>
</evidence>
<evidence type="ECO:0000256" key="5">
    <source>
        <dbReference type="ARBA" id="ARBA00018429"/>
    </source>
</evidence>
<dbReference type="CDD" id="cd10027">
    <property type="entry name" value="UDG-F1-like"/>
    <property type="match status" value="1"/>
</dbReference>
<evidence type="ECO:0000256" key="6">
    <source>
        <dbReference type="ARBA" id="ARBA00022763"/>
    </source>
</evidence>
<keyword evidence="6 9" id="KW-0227">DNA damage</keyword>
<evidence type="ECO:0000256" key="2">
    <source>
        <dbReference type="ARBA" id="ARBA00002631"/>
    </source>
</evidence>